<evidence type="ECO:0000256" key="1">
    <source>
        <dbReference type="ARBA" id="ARBA00006803"/>
    </source>
</evidence>
<evidence type="ECO:0000313" key="4">
    <source>
        <dbReference type="WBParaSite" id="ACRNAN_scaffold6376.g27522.t2"/>
    </source>
</evidence>
<reference evidence="4" key="1">
    <citation type="submission" date="2022-11" db="UniProtKB">
        <authorList>
            <consortium name="WormBaseParasite"/>
        </authorList>
    </citation>
    <scope>IDENTIFICATION</scope>
</reference>
<keyword evidence="2" id="KW-0472">Membrane</keyword>
<evidence type="ECO:0000313" key="3">
    <source>
        <dbReference type="Proteomes" id="UP000887540"/>
    </source>
</evidence>
<keyword evidence="2" id="KW-1133">Transmembrane helix</keyword>
<dbReference type="GO" id="GO:0007606">
    <property type="term" value="P:sensory perception of chemical stimulus"/>
    <property type="evidence" value="ECO:0007669"/>
    <property type="project" value="InterPro"/>
</dbReference>
<sequence length="230" mass="26482">MRDKVIMNATIEWSNRTIELVIHSLEAVELMLILASIILNGFFMYIFIKAPLFHENLIRLFKCLYLAFLVMTSARIVVLCAELTGFDTGEQEALTPEILKIPVFGFCELIQFYSTVYVLTIMASVVFERTLATIMLKFYENWIKDWFFVTTACLELSFATLITATFYTGIANILYIGIFLLVCACIGGTRTISIDGKYPSRENYEESYNSTYYIKFIGLSSIYINIFFRK</sequence>
<feature type="transmembrane region" description="Helical" evidence="2">
    <location>
        <begin position="60"/>
        <end position="81"/>
    </location>
</feature>
<accession>A0A914EA44</accession>
<dbReference type="GO" id="GO:0016020">
    <property type="term" value="C:membrane"/>
    <property type="evidence" value="ECO:0007669"/>
    <property type="project" value="InterPro"/>
</dbReference>
<dbReference type="Proteomes" id="UP000887540">
    <property type="component" value="Unplaced"/>
</dbReference>
<feature type="transmembrane region" description="Helical" evidence="2">
    <location>
        <begin position="146"/>
        <end position="167"/>
    </location>
</feature>
<feature type="transmembrane region" description="Helical" evidence="2">
    <location>
        <begin position="101"/>
        <end position="126"/>
    </location>
</feature>
<dbReference type="Pfam" id="PF03125">
    <property type="entry name" value="Sre"/>
    <property type="match status" value="1"/>
</dbReference>
<comment type="similarity">
    <text evidence="1">Belongs to the nematode receptor-like protein sre family.</text>
</comment>
<feature type="transmembrane region" description="Helical" evidence="2">
    <location>
        <begin position="30"/>
        <end position="48"/>
    </location>
</feature>
<dbReference type="InterPro" id="IPR004151">
    <property type="entry name" value="7TM_GPCR_serpentine_rcpt_Sre"/>
</dbReference>
<protein>
    <submittedName>
        <fullName evidence="4">Uncharacterized protein</fullName>
    </submittedName>
</protein>
<feature type="transmembrane region" description="Helical" evidence="2">
    <location>
        <begin position="212"/>
        <end position="228"/>
    </location>
</feature>
<keyword evidence="3" id="KW-1185">Reference proteome</keyword>
<evidence type="ECO:0000256" key="2">
    <source>
        <dbReference type="SAM" id="Phobius"/>
    </source>
</evidence>
<dbReference type="WBParaSite" id="ACRNAN_scaffold6376.g27522.t2">
    <property type="protein sequence ID" value="ACRNAN_scaffold6376.g27522.t2"/>
    <property type="gene ID" value="ACRNAN_scaffold6376.g27522"/>
</dbReference>
<dbReference type="AlphaFoldDB" id="A0A914EA44"/>
<feature type="transmembrane region" description="Helical" evidence="2">
    <location>
        <begin position="173"/>
        <end position="192"/>
    </location>
</feature>
<keyword evidence="2" id="KW-0812">Transmembrane</keyword>
<proteinExistence type="inferred from homology"/>
<name>A0A914EA44_9BILA</name>
<organism evidence="3 4">
    <name type="scientific">Acrobeloides nanus</name>
    <dbReference type="NCBI Taxonomy" id="290746"/>
    <lineage>
        <taxon>Eukaryota</taxon>
        <taxon>Metazoa</taxon>
        <taxon>Ecdysozoa</taxon>
        <taxon>Nematoda</taxon>
        <taxon>Chromadorea</taxon>
        <taxon>Rhabditida</taxon>
        <taxon>Tylenchina</taxon>
        <taxon>Cephalobomorpha</taxon>
        <taxon>Cephaloboidea</taxon>
        <taxon>Cephalobidae</taxon>
        <taxon>Acrobeloides</taxon>
    </lineage>
</organism>